<dbReference type="RefSeq" id="WP_015211178.1">
    <property type="nucleotide sequence ID" value="NC_019757.1"/>
</dbReference>
<protein>
    <recommendedName>
        <fullName evidence="4">Acyltransferase</fullName>
    </recommendedName>
</protein>
<evidence type="ECO:0000313" key="2">
    <source>
        <dbReference type="EMBL" id="AFZ27945.1"/>
    </source>
</evidence>
<evidence type="ECO:0000256" key="1">
    <source>
        <dbReference type="SAM" id="Phobius"/>
    </source>
</evidence>
<dbReference type="Proteomes" id="UP000010475">
    <property type="component" value="Chromosome"/>
</dbReference>
<proteinExistence type="predicted"/>
<accession>K9X5L2</accession>
<dbReference type="AlphaFoldDB" id="K9X5L2"/>
<gene>
    <name evidence="2" type="ORF">Cylst_5970</name>
</gene>
<reference evidence="2 3" key="1">
    <citation type="submission" date="2012-06" db="EMBL/GenBank/DDBJ databases">
        <title>Finished chromosome of genome of Cylindrospermum stagnale PCC 7417.</title>
        <authorList>
            <consortium name="US DOE Joint Genome Institute"/>
            <person name="Gugger M."/>
            <person name="Coursin T."/>
            <person name="Rippka R."/>
            <person name="Tandeau De Marsac N."/>
            <person name="Huntemann M."/>
            <person name="Wei C.-L."/>
            <person name="Han J."/>
            <person name="Detter J.C."/>
            <person name="Han C."/>
            <person name="Tapia R."/>
            <person name="Chen A."/>
            <person name="Kyrpides N."/>
            <person name="Mavromatis K."/>
            <person name="Markowitz V."/>
            <person name="Szeto E."/>
            <person name="Ivanova N."/>
            <person name="Pagani I."/>
            <person name="Pati A."/>
            <person name="Goodwin L."/>
            <person name="Nordberg H.P."/>
            <person name="Cantor M.N."/>
            <person name="Hua S.X."/>
            <person name="Woyke T."/>
            <person name="Kerfeld C.A."/>
        </authorList>
    </citation>
    <scope>NUCLEOTIDE SEQUENCE [LARGE SCALE GENOMIC DNA]</scope>
    <source>
        <strain evidence="2 3">PCC 7417</strain>
    </source>
</reference>
<keyword evidence="1" id="KW-0472">Membrane</keyword>
<dbReference type="KEGG" id="csg:Cylst_5970"/>
<dbReference type="STRING" id="56107.Cylst_5970"/>
<keyword evidence="1" id="KW-0812">Transmembrane</keyword>
<feature type="transmembrane region" description="Helical" evidence="1">
    <location>
        <begin position="45"/>
        <end position="64"/>
    </location>
</feature>
<evidence type="ECO:0008006" key="4">
    <source>
        <dbReference type="Google" id="ProtNLM"/>
    </source>
</evidence>
<dbReference type="HOGENOM" id="CLU_2842485_0_0_3"/>
<organism evidence="2 3">
    <name type="scientific">Cylindrospermum stagnale PCC 7417</name>
    <dbReference type="NCBI Taxonomy" id="56107"/>
    <lineage>
        <taxon>Bacteria</taxon>
        <taxon>Bacillati</taxon>
        <taxon>Cyanobacteriota</taxon>
        <taxon>Cyanophyceae</taxon>
        <taxon>Nostocales</taxon>
        <taxon>Nostocaceae</taxon>
        <taxon>Cylindrospermum</taxon>
    </lineage>
</organism>
<name>K9X5L2_9NOST</name>
<sequence>MINRSKEYNYALEGLRGIAAMWVFFAHAFSWQLCDPVYRLSSLCPEYLISLTSPAHIGVLIFIFS</sequence>
<keyword evidence="3" id="KW-1185">Reference proteome</keyword>
<dbReference type="EMBL" id="CP003642">
    <property type="protein sequence ID" value="AFZ27945.1"/>
    <property type="molecule type" value="Genomic_DNA"/>
</dbReference>
<evidence type="ECO:0000313" key="3">
    <source>
        <dbReference type="Proteomes" id="UP000010475"/>
    </source>
</evidence>
<keyword evidence="1" id="KW-1133">Transmembrane helix</keyword>
<feature type="transmembrane region" description="Helical" evidence="1">
    <location>
        <begin position="12"/>
        <end position="33"/>
    </location>
</feature>